<accession>A0A7W9W1D9</accession>
<dbReference type="EMBL" id="JACHHH010000003">
    <property type="protein sequence ID" value="MBB6040760.1"/>
    <property type="molecule type" value="Genomic_DNA"/>
</dbReference>
<sequence length="105" mass="12653">MQEEESFIEAYLMELEAEKEVELEEDNEVFENSETEDKSEADVEPEPEEDLEEIREPELEEESKDLNLLPARGTCRRKPLRNCYREEKGVQRNSWRKEKCKWRLS</sequence>
<evidence type="ECO:0000256" key="1">
    <source>
        <dbReference type="SAM" id="MobiDB-lite"/>
    </source>
</evidence>
<feature type="compositionally biased region" description="Acidic residues" evidence="1">
    <location>
        <begin position="21"/>
        <end position="34"/>
    </location>
</feature>
<evidence type="ECO:0000313" key="2">
    <source>
        <dbReference type="EMBL" id="MBB6040760.1"/>
    </source>
</evidence>
<dbReference type="RefSeq" id="WP_007157865.1">
    <property type="nucleotide sequence ID" value="NZ_CAUQIH010000002.1"/>
</dbReference>
<organism evidence="2 3">
    <name type="scientific">Oribacterium sinus</name>
    <dbReference type="NCBI Taxonomy" id="237576"/>
    <lineage>
        <taxon>Bacteria</taxon>
        <taxon>Bacillati</taxon>
        <taxon>Bacillota</taxon>
        <taxon>Clostridia</taxon>
        <taxon>Lachnospirales</taxon>
        <taxon>Lachnospiraceae</taxon>
        <taxon>Oribacterium</taxon>
    </lineage>
</organism>
<name>A0A7W9W1D9_9FIRM</name>
<proteinExistence type="predicted"/>
<protein>
    <submittedName>
        <fullName evidence="2">Uncharacterized protein</fullName>
    </submittedName>
</protein>
<dbReference type="Proteomes" id="UP000522163">
    <property type="component" value="Unassembled WGS sequence"/>
</dbReference>
<dbReference type="AlphaFoldDB" id="A0A7W9W1D9"/>
<dbReference type="GeneID" id="85014282"/>
<gene>
    <name evidence="2" type="ORF">HNQ46_000723</name>
</gene>
<evidence type="ECO:0000313" key="3">
    <source>
        <dbReference type="Proteomes" id="UP000522163"/>
    </source>
</evidence>
<feature type="region of interest" description="Disordered" evidence="1">
    <location>
        <begin position="21"/>
        <end position="68"/>
    </location>
</feature>
<feature type="compositionally biased region" description="Acidic residues" evidence="1">
    <location>
        <begin position="42"/>
        <end position="63"/>
    </location>
</feature>
<reference evidence="2 3" key="1">
    <citation type="submission" date="2020-08" db="EMBL/GenBank/DDBJ databases">
        <title>Genomic Encyclopedia of Type Strains, Phase IV (KMG-IV): sequencing the most valuable type-strain genomes for metagenomic binning, comparative biology and taxonomic classification.</title>
        <authorList>
            <person name="Goeker M."/>
        </authorList>
    </citation>
    <scope>NUCLEOTIDE SEQUENCE [LARGE SCALE GENOMIC DNA]</scope>
    <source>
        <strain evidence="2 3">DSM 17245</strain>
    </source>
</reference>
<comment type="caution">
    <text evidence="2">The sequence shown here is derived from an EMBL/GenBank/DDBJ whole genome shotgun (WGS) entry which is preliminary data.</text>
</comment>